<accession>A0A2I1CR61</accession>
<dbReference type="Proteomes" id="UP000234254">
    <property type="component" value="Unassembled WGS sequence"/>
</dbReference>
<comment type="similarity">
    <text evidence="1 8">Belongs to the beta-class carbonic anhydrase family.</text>
</comment>
<keyword evidence="4 7" id="KW-0862">Zinc</keyword>
<organism evidence="9 10">
    <name type="scientific">Aspergillus campestris (strain IBT 28561)</name>
    <dbReference type="NCBI Taxonomy" id="1392248"/>
    <lineage>
        <taxon>Eukaryota</taxon>
        <taxon>Fungi</taxon>
        <taxon>Dikarya</taxon>
        <taxon>Ascomycota</taxon>
        <taxon>Pezizomycotina</taxon>
        <taxon>Eurotiomycetes</taxon>
        <taxon>Eurotiomycetidae</taxon>
        <taxon>Eurotiales</taxon>
        <taxon>Aspergillaceae</taxon>
        <taxon>Aspergillus</taxon>
        <taxon>Aspergillus subgen. Circumdati</taxon>
    </lineage>
</organism>
<feature type="binding site" evidence="7">
    <location>
        <position position="89"/>
    </location>
    <ligand>
        <name>Zn(2+)</name>
        <dbReference type="ChEBI" id="CHEBI:29105"/>
    </ligand>
</feature>
<dbReference type="GO" id="GO:0034599">
    <property type="term" value="P:cellular response to oxidative stress"/>
    <property type="evidence" value="ECO:0007669"/>
    <property type="project" value="TreeGrafter"/>
</dbReference>
<evidence type="ECO:0000256" key="3">
    <source>
        <dbReference type="ARBA" id="ARBA00022723"/>
    </source>
</evidence>
<dbReference type="GO" id="GO:0008270">
    <property type="term" value="F:zinc ion binding"/>
    <property type="evidence" value="ECO:0007669"/>
    <property type="project" value="UniProtKB-UniRule"/>
</dbReference>
<comment type="cofactor">
    <cofactor evidence="7">
        <name>Zn(2+)</name>
        <dbReference type="ChEBI" id="CHEBI:29105"/>
    </cofactor>
    <text evidence="7">Binds 1 zinc ion per subunit.</text>
</comment>
<feature type="binding site" evidence="7">
    <location>
        <position position="34"/>
    </location>
    <ligand>
        <name>Zn(2+)</name>
        <dbReference type="ChEBI" id="CHEBI:29105"/>
    </ligand>
</feature>
<dbReference type="SUPFAM" id="SSF53056">
    <property type="entry name" value="beta-carbonic anhydrase, cab"/>
    <property type="match status" value="1"/>
</dbReference>
<reference evidence="9" key="1">
    <citation type="submission" date="2016-12" db="EMBL/GenBank/DDBJ databases">
        <title>The genomes of Aspergillus section Nigri reveals drivers in fungal speciation.</title>
        <authorList>
            <consortium name="DOE Joint Genome Institute"/>
            <person name="Vesth T.C."/>
            <person name="Nybo J."/>
            <person name="Theobald S."/>
            <person name="Brandl J."/>
            <person name="Frisvad J.C."/>
            <person name="Nielsen K.F."/>
            <person name="Lyhne E.K."/>
            <person name="Kogle M.E."/>
            <person name="Kuo A."/>
            <person name="Riley R."/>
            <person name="Clum A."/>
            <person name="Nolan M."/>
            <person name="Lipzen A."/>
            <person name="Salamov A."/>
            <person name="Henrissat B."/>
            <person name="Wiebenga A."/>
            <person name="De vries R.P."/>
            <person name="Grigoriev I.V."/>
            <person name="Mortensen U.H."/>
            <person name="Andersen M.R."/>
            <person name="Baker S.E."/>
        </authorList>
    </citation>
    <scope>NUCLEOTIDE SEQUENCE</scope>
    <source>
        <strain evidence="9">IBT 28561</strain>
    </source>
</reference>
<keyword evidence="5 8" id="KW-0456">Lyase</keyword>
<evidence type="ECO:0000256" key="5">
    <source>
        <dbReference type="ARBA" id="ARBA00023239"/>
    </source>
</evidence>
<evidence type="ECO:0000313" key="10">
    <source>
        <dbReference type="Proteomes" id="UP000234254"/>
    </source>
</evidence>
<comment type="function">
    <text evidence="8">Reversible hydration of carbon dioxide.</text>
</comment>
<evidence type="ECO:0000256" key="4">
    <source>
        <dbReference type="ARBA" id="ARBA00022833"/>
    </source>
</evidence>
<dbReference type="GO" id="GO:0005737">
    <property type="term" value="C:cytoplasm"/>
    <property type="evidence" value="ECO:0007669"/>
    <property type="project" value="TreeGrafter"/>
</dbReference>
<dbReference type="PANTHER" id="PTHR11002">
    <property type="entry name" value="CARBONIC ANHYDRASE"/>
    <property type="match status" value="1"/>
</dbReference>
<dbReference type="AlphaFoldDB" id="A0A2I1CR61"/>
<evidence type="ECO:0000256" key="6">
    <source>
        <dbReference type="ARBA" id="ARBA00048348"/>
    </source>
</evidence>
<name>A0A2I1CR61_ASPC2</name>
<dbReference type="OrthoDB" id="10248475at2759"/>
<comment type="caution">
    <text evidence="9">The sequence shown here is derived from an EMBL/GenBank/DDBJ whole genome shotgun (WGS) entry which is preliminary data.</text>
</comment>
<gene>
    <name evidence="9" type="ORF">P168DRAFT_293720</name>
</gene>
<dbReference type="InterPro" id="IPR001765">
    <property type="entry name" value="Carbonic_anhydrase"/>
</dbReference>
<keyword evidence="3 7" id="KW-0479">Metal-binding</keyword>
<keyword evidence="10" id="KW-1185">Reference proteome</keyword>
<protein>
    <recommendedName>
        <fullName evidence="2 8">Carbonic anhydrase</fullName>
        <ecNumber evidence="2 8">4.2.1.1</ecNumber>
    </recommendedName>
    <alternativeName>
        <fullName evidence="8">Carbonate dehydratase</fullName>
    </alternativeName>
</protein>
<evidence type="ECO:0000256" key="7">
    <source>
        <dbReference type="PIRSR" id="PIRSR601765-1"/>
    </source>
</evidence>
<evidence type="ECO:0000256" key="2">
    <source>
        <dbReference type="ARBA" id="ARBA00012925"/>
    </source>
</evidence>
<dbReference type="SMART" id="SM00947">
    <property type="entry name" value="Pro_CA"/>
    <property type="match status" value="1"/>
</dbReference>
<dbReference type="Gene3D" id="3.40.1050.10">
    <property type="entry name" value="Carbonic anhydrase"/>
    <property type="match status" value="1"/>
</dbReference>
<feature type="binding site" evidence="7">
    <location>
        <position position="92"/>
    </location>
    <ligand>
        <name>Zn(2+)</name>
        <dbReference type="ChEBI" id="CHEBI:29105"/>
    </ligand>
</feature>
<comment type="catalytic activity">
    <reaction evidence="6 8">
        <text>hydrogencarbonate + H(+) = CO2 + H2O</text>
        <dbReference type="Rhea" id="RHEA:10748"/>
        <dbReference type="ChEBI" id="CHEBI:15377"/>
        <dbReference type="ChEBI" id="CHEBI:15378"/>
        <dbReference type="ChEBI" id="CHEBI:16526"/>
        <dbReference type="ChEBI" id="CHEBI:17544"/>
        <dbReference type="EC" id="4.2.1.1"/>
    </reaction>
</comment>
<proteinExistence type="inferred from homology"/>
<dbReference type="RefSeq" id="XP_024688710.1">
    <property type="nucleotide sequence ID" value="XM_024837863.1"/>
</dbReference>
<dbReference type="GO" id="GO:0004089">
    <property type="term" value="F:carbonate dehydratase activity"/>
    <property type="evidence" value="ECO:0007669"/>
    <property type="project" value="UniProtKB-UniRule"/>
</dbReference>
<evidence type="ECO:0000256" key="8">
    <source>
        <dbReference type="RuleBase" id="RU003956"/>
    </source>
</evidence>
<dbReference type="EMBL" id="MSFM01000016">
    <property type="protein sequence ID" value="PKY00116.1"/>
    <property type="molecule type" value="Genomic_DNA"/>
</dbReference>
<dbReference type="EC" id="4.2.1.1" evidence="2 8"/>
<dbReference type="Pfam" id="PF00484">
    <property type="entry name" value="Pro_CA"/>
    <property type="match status" value="1"/>
</dbReference>
<dbReference type="GeneID" id="36545387"/>
<dbReference type="GO" id="GO:0071244">
    <property type="term" value="P:cellular response to carbon dioxide"/>
    <property type="evidence" value="ECO:0007669"/>
    <property type="project" value="TreeGrafter"/>
</dbReference>
<dbReference type="PANTHER" id="PTHR11002:SF76">
    <property type="entry name" value="CARBONIC ANHYDRASE"/>
    <property type="match status" value="1"/>
</dbReference>
<feature type="binding site" evidence="7">
    <location>
        <position position="36"/>
    </location>
    <ligand>
        <name>Zn(2+)</name>
        <dbReference type="ChEBI" id="CHEBI:29105"/>
    </ligand>
</feature>
<evidence type="ECO:0000313" key="9">
    <source>
        <dbReference type="EMBL" id="PKY00116.1"/>
    </source>
</evidence>
<evidence type="ECO:0000256" key="1">
    <source>
        <dbReference type="ARBA" id="ARBA00006217"/>
    </source>
</evidence>
<dbReference type="VEuPathDB" id="FungiDB:P168DRAFT_293720"/>
<sequence>MDDNHSRRYGLEPLHSDFIPKLSPPREPILWVGCSDSSCEELALLDVSPDDVFQHRNLGNILIDDLSCTTAVHYAVSSLSITHIVICGHYGCGIVKTAQNPGLKDPWTSIIDGLRTAHSSSLQGLTEEEQDRRLVEWNVVEQIRSVGQIPEVVDAIDQRGLKVHGVVYDSASRRGYRVTNVGVHGRVLV</sequence>
<dbReference type="InterPro" id="IPR036874">
    <property type="entry name" value="Carbonic_anhydrase_sf"/>
</dbReference>